<dbReference type="PIRSF" id="PIRSF005902">
    <property type="entry name" value="DNase_TatD"/>
    <property type="match status" value="1"/>
</dbReference>
<dbReference type="GO" id="GO:0016787">
    <property type="term" value="F:hydrolase activity"/>
    <property type="evidence" value="ECO:0007669"/>
    <property type="project" value="UniProtKB-KW"/>
</dbReference>
<evidence type="ECO:0000313" key="2">
    <source>
        <dbReference type="EMBL" id="MFC5192033.1"/>
    </source>
</evidence>
<dbReference type="InterPro" id="IPR015991">
    <property type="entry name" value="TatD/YcfH-like"/>
</dbReference>
<dbReference type="CDD" id="cd01310">
    <property type="entry name" value="TatD_DNAse"/>
    <property type="match status" value="1"/>
</dbReference>
<evidence type="ECO:0000313" key="3">
    <source>
        <dbReference type="Proteomes" id="UP001596163"/>
    </source>
</evidence>
<keyword evidence="2" id="KW-0378">Hydrolase</keyword>
<comment type="caution">
    <text evidence="2">The sequence shown here is derived from an EMBL/GenBank/DDBJ whole genome shotgun (WGS) entry which is preliminary data.</text>
</comment>
<accession>A0ABW0BYJ7</accession>
<protein>
    <submittedName>
        <fullName evidence="2">TatD family hydrolase</fullName>
        <ecNumber evidence="2">3.1.-.-</ecNumber>
    </submittedName>
</protein>
<dbReference type="InterPro" id="IPR001130">
    <property type="entry name" value="TatD-like"/>
</dbReference>
<name>A0ABW0BYJ7_9BACT</name>
<reference evidence="3" key="1">
    <citation type="journal article" date="2019" name="Int. J. Syst. Evol. Microbiol.">
        <title>The Global Catalogue of Microorganisms (GCM) 10K type strain sequencing project: providing services to taxonomists for standard genome sequencing and annotation.</title>
        <authorList>
            <consortium name="The Broad Institute Genomics Platform"/>
            <consortium name="The Broad Institute Genome Sequencing Center for Infectious Disease"/>
            <person name="Wu L."/>
            <person name="Ma J."/>
        </authorList>
    </citation>
    <scope>NUCLEOTIDE SEQUENCE [LARGE SCALE GENOMIC DNA]</scope>
    <source>
        <strain evidence="3">CGMCC 1.7030</strain>
    </source>
</reference>
<dbReference type="Gene3D" id="3.20.20.140">
    <property type="entry name" value="Metal-dependent hydrolases"/>
    <property type="match status" value="1"/>
</dbReference>
<dbReference type="Proteomes" id="UP001596163">
    <property type="component" value="Unassembled WGS sequence"/>
</dbReference>
<dbReference type="Pfam" id="PF01026">
    <property type="entry name" value="TatD_DNase"/>
    <property type="match status" value="1"/>
</dbReference>
<dbReference type="InterPro" id="IPR032466">
    <property type="entry name" value="Metal_Hydrolase"/>
</dbReference>
<sequence length="265" mass="30074">MESEKIPMNLIDTHAHIYSAKFDSDRDQVIEEIRAAGVSRIYMPNVDVETIDRMLDSESRYGNLCVPMMGLHPCDVKEDFERQLKVMEEWLNKREFAAVGEIGTDLYWDKTTFEIQKEALRIQVGWAIEKELPIVLHCRESIDQTIELIEKAHDGKLRGIFHCFTGTLDQANRIIQMGFLLGIGGVVTYKNGGLDQVIPYIGLENLVLETDAPYLAPVPHRGKRNTPAYLPEIAKRVGDLKETSLEKVAEVTTANALNLFKEISR</sequence>
<organism evidence="2 3">
    <name type="scientific">Algoriphagus aquatilis</name>
    <dbReference type="NCBI Taxonomy" id="490186"/>
    <lineage>
        <taxon>Bacteria</taxon>
        <taxon>Pseudomonadati</taxon>
        <taxon>Bacteroidota</taxon>
        <taxon>Cytophagia</taxon>
        <taxon>Cytophagales</taxon>
        <taxon>Cyclobacteriaceae</taxon>
        <taxon>Algoriphagus</taxon>
    </lineage>
</organism>
<dbReference type="NCBIfam" id="TIGR00010">
    <property type="entry name" value="YchF/TatD family DNA exonuclease"/>
    <property type="match status" value="1"/>
</dbReference>
<dbReference type="PANTHER" id="PTHR46124:SF4">
    <property type="entry name" value="HYDROLASE TATD"/>
    <property type="match status" value="1"/>
</dbReference>
<dbReference type="SUPFAM" id="SSF51556">
    <property type="entry name" value="Metallo-dependent hydrolases"/>
    <property type="match status" value="1"/>
</dbReference>
<evidence type="ECO:0000256" key="1">
    <source>
        <dbReference type="ARBA" id="ARBA00022723"/>
    </source>
</evidence>
<keyword evidence="1" id="KW-0479">Metal-binding</keyword>
<dbReference type="EMBL" id="JBHSKS010000006">
    <property type="protein sequence ID" value="MFC5192033.1"/>
    <property type="molecule type" value="Genomic_DNA"/>
</dbReference>
<gene>
    <name evidence="2" type="ORF">ACFPIK_09655</name>
</gene>
<dbReference type="PANTHER" id="PTHR46124">
    <property type="entry name" value="D-AMINOACYL-TRNA DEACYLASE"/>
    <property type="match status" value="1"/>
</dbReference>
<proteinExistence type="predicted"/>
<keyword evidence="3" id="KW-1185">Reference proteome</keyword>
<dbReference type="EC" id="3.1.-.-" evidence="2"/>